<dbReference type="EMBL" id="ADNJ02000003">
    <property type="protein sequence ID" value="EFZ00705.2"/>
    <property type="molecule type" value="Genomic_DNA"/>
</dbReference>
<dbReference type="InterPro" id="IPR029052">
    <property type="entry name" value="Metallo-depent_PP-like"/>
</dbReference>
<evidence type="ECO:0000313" key="4">
    <source>
        <dbReference type="EMBL" id="EFZ00705.2"/>
    </source>
</evidence>
<reference evidence="4 5" key="1">
    <citation type="journal article" date="2011" name="PLoS Genet.">
        <title>Genome sequencing and comparative transcriptomics of the model entomopathogenic fungi Metarhizium anisopliae and M. acridum.</title>
        <authorList>
            <person name="Gao Q."/>
            <person name="Jin K."/>
            <person name="Ying S.H."/>
            <person name="Zhang Y."/>
            <person name="Xiao G."/>
            <person name="Shang Y."/>
            <person name="Duan Z."/>
            <person name="Hu X."/>
            <person name="Xie X.Q."/>
            <person name="Zhou G."/>
            <person name="Peng G."/>
            <person name="Luo Z."/>
            <person name="Huang W."/>
            <person name="Wang B."/>
            <person name="Fang W."/>
            <person name="Wang S."/>
            <person name="Zhong Y."/>
            <person name="Ma L.J."/>
            <person name="St Leger R.J."/>
            <person name="Zhao G.P."/>
            <person name="Pei Y."/>
            <person name="Feng M.G."/>
            <person name="Xia Y."/>
            <person name="Wang C."/>
        </authorList>
    </citation>
    <scope>NUCLEOTIDE SEQUENCE [LARGE SCALE GENOMIC DNA]</scope>
    <source>
        <strain evidence="5">ARSEF 23 / ATCC MYA-3075</strain>
    </source>
</reference>
<feature type="compositionally biased region" description="Basic and acidic residues" evidence="1">
    <location>
        <begin position="900"/>
        <end position="911"/>
    </location>
</feature>
<dbReference type="Gene3D" id="3.60.21.10">
    <property type="match status" value="1"/>
</dbReference>
<dbReference type="GeneID" id="19257587"/>
<evidence type="ECO:0000259" key="3">
    <source>
        <dbReference type="Pfam" id="PF01425"/>
    </source>
</evidence>
<comment type="caution">
    <text evidence="4">The sequence shown here is derived from an EMBL/GenBank/DDBJ whole genome shotgun (WGS) entry which is preliminary data.</text>
</comment>
<dbReference type="Proteomes" id="UP000002498">
    <property type="component" value="Unassembled WGS sequence"/>
</dbReference>
<dbReference type="KEGG" id="maj:MAA_03301"/>
<dbReference type="Pfam" id="PF00149">
    <property type="entry name" value="Metallophos"/>
    <property type="match status" value="1"/>
</dbReference>
<dbReference type="Gene3D" id="3.90.1300.10">
    <property type="entry name" value="Amidase signature (AS) domain"/>
    <property type="match status" value="1"/>
</dbReference>
<dbReference type="FunFam" id="3.60.21.10:FF:000054">
    <property type="entry name" value="DCR2p Phosphoesterase"/>
    <property type="match status" value="1"/>
</dbReference>
<dbReference type="SUPFAM" id="SSF56300">
    <property type="entry name" value="Metallo-dependent phosphatases"/>
    <property type="match status" value="1"/>
</dbReference>
<keyword evidence="5" id="KW-1185">Reference proteome</keyword>
<dbReference type="RefSeq" id="XP_007819490.2">
    <property type="nucleotide sequence ID" value="XM_007821299.2"/>
</dbReference>
<dbReference type="OrthoDB" id="783096at2759"/>
<feature type="region of interest" description="Disordered" evidence="1">
    <location>
        <begin position="1331"/>
        <end position="1363"/>
    </location>
</feature>
<dbReference type="InterPro" id="IPR004843">
    <property type="entry name" value="Calcineurin-like_PHP"/>
</dbReference>
<dbReference type="InterPro" id="IPR036928">
    <property type="entry name" value="AS_sf"/>
</dbReference>
<dbReference type="PANTHER" id="PTHR42678:SF11">
    <property type="entry name" value="AMIDASE FAMILY PROTEIN"/>
    <property type="match status" value="1"/>
</dbReference>
<accession>E9ETF2</accession>
<dbReference type="InterPro" id="IPR023631">
    <property type="entry name" value="Amidase_dom"/>
</dbReference>
<reference evidence="4 5" key="2">
    <citation type="journal article" date="2014" name="Proc. Natl. Acad. Sci. U.S.A.">
        <title>Trajectory and genomic determinants of fungal-pathogen speciation and host adaptation.</title>
        <authorList>
            <person name="Hu X."/>
            <person name="Xiao G."/>
            <person name="Zheng P."/>
            <person name="Shang Y."/>
            <person name="Su Y."/>
            <person name="Zhang X."/>
            <person name="Liu X."/>
            <person name="Zhan S."/>
            <person name="St Leger R.J."/>
            <person name="Wang C."/>
        </authorList>
    </citation>
    <scope>GENOME REANNOTATION</scope>
    <source>
        <strain evidence="5">ARSEF 23 / ATCC MYA-3075</strain>
    </source>
</reference>
<gene>
    <name evidence="4" type="ORF">MAA_03301</name>
</gene>
<protein>
    <submittedName>
        <fullName evidence="4">Calcineurin-like phosphoesterase</fullName>
    </submittedName>
</protein>
<feature type="region of interest" description="Disordered" evidence="1">
    <location>
        <begin position="893"/>
        <end position="930"/>
    </location>
</feature>
<dbReference type="NCBIfam" id="NF005127">
    <property type="entry name" value="PRK06565.1"/>
    <property type="match status" value="1"/>
</dbReference>
<evidence type="ECO:0000313" key="5">
    <source>
        <dbReference type="Proteomes" id="UP000002498"/>
    </source>
</evidence>
<feature type="compositionally biased region" description="Pro residues" evidence="1">
    <location>
        <begin position="1335"/>
        <end position="1363"/>
    </location>
</feature>
<organism evidence="4 5">
    <name type="scientific">Metarhizium robertsii (strain ARSEF 23 / ATCC MYA-3075)</name>
    <name type="common">Metarhizium anisopliae (strain ARSEF 23)</name>
    <dbReference type="NCBI Taxonomy" id="655844"/>
    <lineage>
        <taxon>Eukaryota</taxon>
        <taxon>Fungi</taxon>
        <taxon>Dikarya</taxon>
        <taxon>Ascomycota</taxon>
        <taxon>Pezizomycotina</taxon>
        <taxon>Sordariomycetes</taxon>
        <taxon>Hypocreomycetidae</taxon>
        <taxon>Hypocreales</taxon>
        <taxon>Clavicipitaceae</taxon>
        <taxon>Metarhizium</taxon>
    </lineage>
</organism>
<dbReference type="PANTHER" id="PTHR42678">
    <property type="entry name" value="AMIDASE"/>
    <property type="match status" value="1"/>
</dbReference>
<feature type="domain" description="Amidase" evidence="3">
    <location>
        <begin position="145"/>
        <end position="452"/>
    </location>
</feature>
<dbReference type="Pfam" id="PF01425">
    <property type="entry name" value="Amidase"/>
    <property type="match status" value="1"/>
</dbReference>
<name>E9ETF2_METRA</name>
<dbReference type="CDD" id="cd07383">
    <property type="entry name" value="MPP_Dcr2"/>
    <property type="match status" value="1"/>
</dbReference>
<evidence type="ECO:0000256" key="1">
    <source>
        <dbReference type="SAM" id="MobiDB-lite"/>
    </source>
</evidence>
<feature type="domain" description="Calcineurin-like phosphoesterase" evidence="2">
    <location>
        <begin position="994"/>
        <end position="1241"/>
    </location>
</feature>
<dbReference type="SUPFAM" id="SSF75304">
    <property type="entry name" value="Amidase signature (AS) enzymes"/>
    <property type="match status" value="1"/>
</dbReference>
<dbReference type="HOGENOM" id="CLU_005576_0_0_1"/>
<evidence type="ECO:0000259" key="2">
    <source>
        <dbReference type="Pfam" id="PF00149"/>
    </source>
</evidence>
<dbReference type="GO" id="GO:0016787">
    <property type="term" value="F:hydrolase activity"/>
    <property type="evidence" value="ECO:0007669"/>
    <property type="project" value="InterPro"/>
</dbReference>
<proteinExistence type="predicted"/>
<sequence length="1363" mass="149004">MSLVLIDAPRLGKAAPKLLPFLPPLVPLLCGGLPKPTDVGNTSINQRAPRPLIATTTGHVFRNATTCRQEQSIRTEEELNELDGPFCPLRSIIELWVNASLPQSSGRDNPLSLAVEYTSRMQMNLVEATISDLQTALSTSITATELVARYLQRIAVYDTRGPALNSVVHINPGVFEEAAASDDRRANGATVGPLDGIPYLVKDGFKYKGMTVSAGSPAFKDLISNEDAFLAEQLKAAGAICIGKTNMPPMAAGGMQRGLYGRAESPYNPEYLTAAFWSGSSNGSATAAAASFAAFSIGTETVSSGRSPASNNALVAYTPSRGIISCRGVWPLYPTCDVVVPHTRTVSDMLTILDVLTRPDPVAKGDFWREQPFVKLPPITAIPHSTCADPNALRGRRFAVPKMYIGLHDPQAKPTHVSSSVKSLFARARSDIEALGGTVIETDFPAVTNYEDDSISKQPNNVRGAPEDWNQLERGKIIAYTWDDFLMANNDPNLRTLSAVDGHQIFPKPPGYLPDKFIETKNALSYPGLVDLVKTGRASVFDIPGMGQALRALEDQRKRDLEDWLDQHEIDAVVFPANGGIARADLEENEESARFAHLNGVKYSNGNRALRHLGIPTVSVAMGVMEDTGVPVNLSFAGRAYADGDLLRYAYAFEQATRRRVAPNMTPALSSDVIQTEVLSAAPQAAEKGRRVGVNVEGERMQISPGTYELQIRVDVDAETDEVDLQVFVDGKQIDSELLQRRGTGKGKWVASMTQTPVIEGRPQGKDAVILAHQTLVMVRTLTQLGAALAFTLIVVFFLDRNYRVLPNAIHGYMPTHHAGLVVTDVTIVQCSSLNLFSSCDLDPTTWHRIDKELYLGRAWTSTAYLYISRKHEEDLTSDDKVVMDISVGRLNPAQAQDAKSQKGKQEDWESRPGGLWIKRSGSKKSSDSDDVITDVDVLFGDDAVEARDGWAITGTQLLLDTGGPLLSIHLTVRRGAPKERKKPEPRIGHNGKFKIMQIGDLHLSNGVGECREPVPDGYAGGKCEADPRTLDFVNKMLDEEKPDFVVLSGDQVNGDTAPDAPTAMFKIVSLLIKRKIPYAGIFGNHDDEKTMSRARQMALMESLPFSLSRAGPADIDGIGNYYVEILARSGQHSAVTMYLMDTHAYSPDERKYPGYDWLKQNQIEWFRKTAASLKKAHSEYSHTHMDIAFIHIPLTEYASPELPRVGEWKEGVTAPVYNSGFRDALVEQGVLMVSAGHDHCNDYCLLSLQNVTRHDAKPHPDQQPPPQIQKPALWMCYAGGVGFGGYAGYGGYVRRLRVFEIDTNVASITTWKRVEHGSVADKIDWQVIVDGGRPVPPPPPPPAPSDQPPAPPPPPPVQDVHE</sequence>